<dbReference type="GO" id="GO:0009002">
    <property type="term" value="F:serine-type D-Ala-D-Ala carboxypeptidase activity"/>
    <property type="evidence" value="ECO:0007669"/>
    <property type="project" value="UniProtKB-EC"/>
</dbReference>
<comment type="similarity">
    <text evidence="4">In the N-terminal section; belongs to the glycosyltransferase 51 family.</text>
</comment>
<organism evidence="21 22">
    <name type="scientific">Croceivirga radicis</name>
    <dbReference type="NCBI Taxonomy" id="1929488"/>
    <lineage>
        <taxon>Bacteria</taxon>
        <taxon>Pseudomonadati</taxon>
        <taxon>Bacteroidota</taxon>
        <taxon>Flavobacteriia</taxon>
        <taxon>Flavobacteriales</taxon>
        <taxon>Flavobacteriaceae</taxon>
        <taxon>Croceivirga</taxon>
    </lineage>
</organism>
<dbReference type="Proteomes" id="UP000191680">
    <property type="component" value="Unassembled WGS sequence"/>
</dbReference>
<keyword evidence="5" id="KW-1003">Cell membrane</keyword>
<keyword evidence="8" id="KW-0328">Glycosyltransferase</keyword>
<feature type="domain" description="Penicillin-binding protein transpeptidase" evidence="19">
    <location>
        <begin position="418"/>
        <end position="655"/>
    </location>
</feature>
<reference evidence="21 22" key="1">
    <citation type="submission" date="2016-12" db="EMBL/GenBank/DDBJ databases">
        <authorList>
            <person name="Song W.-J."/>
            <person name="Kurnit D.M."/>
        </authorList>
    </citation>
    <scope>NUCLEOTIDE SEQUENCE [LARGE SCALE GENOMIC DNA]</scope>
    <source>
        <strain evidence="21 22">HSG9</strain>
    </source>
</reference>
<feature type="domain" description="Glycosyl transferase family 51" evidence="20">
    <location>
        <begin position="71"/>
        <end position="246"/>
    </location>
</feature>
<name>A0A1V6LNP0_9FLAO</name>
<evidence type="ECO:0000259" key="19">
    <source>
        <dbReference type="Pfam" id="PF00905"/>
    </source>
</evidence>
<comment type="catalytic activity">
    <reaction evidence="17">
        <text>[GlcNAc-(1-&gt;4)-Mur2Ac(oyl-L-Ala-gamma-D-Glu-L-Lys-D-Ala-D-Ala)](n)-di-trans,octa-cis-undecaprenyl diphosphate + beta-D-GlcNAc-(1-&gt;4)-Mur2Ac(oyl-L-Ala-gamma-D-Glu-L-Lys-D-Ala-D-Ala)-di-trans,octa-cis-undecaprenyl diphosphate = [GlcNAc-(1-&gt;4)-Mur2Ac(oyl-L-Ala-gamma-D-Glu-L-Lys-D-Ala-D-Ala)](n+1)-di-trans,octa-cis-undecaprenyl diphosphate + di-trans,octa-cis-undecaprenyl diphosphate + H(+)</text>
        <dbReference type="Rhea" id="RHEA:23708"/>
        <dbReference type="Rhea" id="RHEA-COMP:9602"/>
        <dbReference type="Rhea" id="RHEA-COMP:9603"/>
        <dbReference type="ChEBI" id="CHEBI:15378"/>
        <dbReference type="ChEBI" id="CHEBI:58405"/>
        <dbReference type="ChEBI" id="CHEBI:60033"/>
        <dbReference type="ChEBI" id="CHEBI:78435"/>
        <dbReference type="EC" id="2.4.99.28"/>
    </reaction>
</comment>
<dbReference type="InterPro" id="IPR012338">
    <property type="entry name" value="Beta-lactam/transpept-like"/>
</dbReference>
<evidence type="ECO:0000313" key="21">
    <source>
        <dbReference type="EMBL" id="OQD41820.1"/>
    </source>
</evidence>
<keyword evidence="18" id="KW-0812">Transmembrane</keyword>
<evidence type="ECO:0000256" key="6">
    <source>
        <dbReference type="ARBA" id="ARBA00022645"/>
    </source>
</evidence>
<keyword evidence="9" id="KW-0808">Transferase</keyword>
<accession>A0A1V6LNP0</accession>
<dbReference type="Pfam" id="PF00912">
    <property type="entry name" value="Transgly"/>
    <property type="match status" value="1"/>
</dbReference>
<evidence type="ECO:0000256" key="17">
    <source>
        <dbReference type="ARBA" id="ARBA00049902"/>
    </source>
</evidence>
<evidence type="ECO:0000256" key="15">
    <source>
        <dbReference type="ARBA" id="ARBA00023316"/>
    </source>
</evidence>
<evidence type="ECO:0000256" key="2">
    <source>
        <dbReference type="ARBA" id="ARBA00004752"/>
    </source>
</evidence>
<evidence type="ECO:0000256" key="9">
    <source>
        <dbReference type="ARBA" id="ARBA00022679"/>
    </source>
</evidence>
<evidence type="ECO:0000256" key="5">
    <source>
        <dbReference type="ARBA" id="ARBA00022475"/>
    </source>
</evidence>
<dbReference type="EMBL" id="MTBC01000011">
    <property type="protein sequence ID" value="OQD41820.1"/>
    <property type="molecule type" value="Genomic_DNA"/>
</dbReference>
<keyword evidence="13 18" id="KW-0472">Membrane</keyword>
<comment type="catalytic activity">
    <reaction evidence="16">
        <text>Preferential cleavage: (Ac)2-L-Lys-D-Ala-|-D-Ala. Also transpeptidation of peptidyl-alanyl moieties that are N-acyl substituents of D-alanine.</text>
        <dbReference type="EC" id="3.4.16.4"/>
    </reaction>
</comment>
<dbReference type="SUPFAM" id="SSF53955">
    <property type="entry name" value="Lysozyme-like"/>
    <property type="match status" value="1"/>
</dbReference>
<dbReference type="AlphaFoldDB" id="A0A1V6LNP0"/>
<evidence type="ECO:0000256" key="10">
    <source>
        <dbReference type="ARBA" id="ARBA00022801"/>
    </source>
</evidence>
<dbReference type="GO" id="GO:0030288">
    <property type="term" value="C:outer membrane-bounded periplasmic space"/>
    <property type="evidence" value="ECO:0007669"/>
    <property type="project" value="TreeGrafter"/>
</dbReference>
<evidence type="ECO:0000256" key="11">
    <source>
        <dbReference type="ARBA" id="ARBA00022960"/>
    </source>
</evidence>
<evidence type="ECO:0000256" key="13">
    <source>
        <dbReference type="ARBA" id="ARBA00023136"/>
    </source>
</evidence>
<keyword evidence="22" id="KW-1185">Reference proteome</keyword>
<dbReference type="GO" id="GO:0009252">
    <property type="term" value="P:peptidoglycan biosynthetic process"/>
    <property type="evidence" value="ECO:0007669"/>
    <property type="project" value="UniProtKB-KW"/>
</dbReference>
<dbReference type="PANTHER" id="PTHR32282:SF11">
    <property type="entry name" value="PENICILLIN-BINDING PROTEIN 1B"/>
    <property type="match status" value="1"/>
</dbReference>
<keyword evidence="18" id="KW-1133">Transmembrane helix</keyword>
<evidence type="ECO:0000256" key="8">
    <source>
        <dbReference type="ARBA" id="ARBA00022676"/>
    </source>
</evidence>
<dbReference type="Pfam" id="PF00905">
    <property type="entry name" value="Transpeptidase"/>
    <property type="match status" value="1"/>
</dbReference>
<dbReference type="InterPro" id="IPR001460">
    <property type="entry name" value="PCN-bd_Tpept"/>
</dbReference>
<evidence type="ECO:0000256" key="3">
    <source>
        <dbReference type="ARBA" id="ARBA00007090"/>
    </source>
</evidence>
<keyword evidence="11" id="KW-0133">Cell shape</keyword>
<feature type="transmembrane region" description="Helical" evidence="18">
    <location>
        <begin position="20"/>
        <end position="42"/>
    </location>
</feature>
<dbReference type="SUPFAM" id="SSF56601">
    <property type="entry name" value="beta-lactamase/transpeptidase-like"/>
    <property type="match status" value="1"/>
</dbReference>
<dbReference type="GO" id="GO:0005886">
    <property type="term" value="C:plasma membrane"/>
    <property type="evidence" value="ECO:0007669"/>
    <property type="project" value="UniProtKB-SubCell"/>
</dbReference>
<comment type="pathway">
    <text evidence="2">Cell wall biogenesis; peptidoglycan biosynthesis.</text>
</comment>
<evidence type="ECO:0000256" key="12">
    <source>
        <dbReference type="ARBA" id="ARBA00022984"/>
    </source>
</evidence>
<evidence type="ECO:0000256" key="14">
    <source>
        <dbReference type="ARBA" id="ARBA00023268"/>
    </source>
</evidence>
<gene>
    <name evidence="21" type="ORF">BUL40_14490</name>
</gene>
<evidence type="ECO:0000256" key="7">
    <source>
        <dbReference type="ARBA" id="ARBA00022670"/>
    </source>
</evidence>
<proteinExistence type="inferred from homology"/>
<dbReference type="GO" id="GO:0008955">
    <property type="term" value="F:peptidoglycan glycosyltransferase activity"/>
    <property type="evidence" value="ECO:0007669"/>
    <property type="project" value="UniProtKB-EC"/>
</dbReference>
<dbReference type="GO" id="GO:0071555">
    <property type="term" value="P:cell wall organization"/>
    <property type="evidence" value="ECO:0007669"/>
    <property type="project" value="UniProtKB-KW"/>
</dbReference>
<evidence type="ECO:0000313" key="22">
    <source>
        <dbReference type="Proteomes" id="UP000191680"/>
    </source>
</evidence>
<dbReference type="InterPro" id="IPR050396">
    <property type="entry name" value="Glycosyltr_51/Transpeptidase"/>
</dbReference>
<keyword evidence="10" id="KW-0378">Hydrolase</keyword>
<dbReference type="InterPro" id="IPR023346">
    <property type="entry name" value="Lysozyme-like_dom_sf"/>
</dbReference>
<comment type="subcellular location">
    <subcellularLocation>
        <location evidence="1">Cell membrane</location>
    </subcellularLocation>
</comment>
<sequence>MEKKLFLQKLNKKKVVKIVAISAGILIVLPLIFILLVNFGAFGKLPTKEALANIEHQRASEIYSADSILIGKFYLNDRQPIPFKNMPKNLKEALIAIEDERFYDHSGTDLKSMFRVALKSVLLGDESSGGGSTITQQLAKNLYPRRERSNNNLVINKVKEMLMANRIETIYTKDEILALYLNTVSFGDNTYGIEAASRKFFNTGTDSLKTEQAAVLVGMLKATYGYNPRVFPEKSRVRRNLVLYNMYRNGFISEQEKDSLTALKLKLNYRDYDHNNGLAPYFREAVRKELLPWCQENEVNLYTDGLKIYTTLNYELQQLAEKNMLSHLENLQIQFEKGHGSNAPWLSNPNLIKKIAKQTLSYKKLKKAGLKEHQIWDSLSVKRPMNLPSYIEDKEVNASTLDSIAHFIKFLNVGSLSVDPNNGAIRSWIGGVNYNYFKYDHVNQSKRQVGSTFKPIVYLAALEQGVQPCDYFSAREVEYENLKGWSPSNSGDKDEAYLNYSMEEALTNSVNTVTVKILEKTGINNVIEQAKKMGIATELPKEPAIALGAGEIKLIEMAKAYSSIANYGKVSQPYFIQNISSVNDSLLYTHKKETTTRTSLSQENAAIIINMMQSVVDRGTAARIRNTYGLSNDIAGKTGTTQNNKDAWFAAITPKLVHITWVGLDQHEIGFSSTAIGQGANAALPVFAKLYKDMNGKPEFDSITKAKFKPLSTALTNKLSCDPIKRDGFLKRLFTNPNKKKKKKFQD</sequence>
<keyword evidence="12" id="KW-0573">Peptidoglycan synthesis</keyword>
<dbReference type="GO" id="GO:0008360">
    <property type="term" value="P:regulation of cell shape"/>
    <property type="evidence" value="ECO:0007669"/>
    <property type="project" value="UniProtKB-KW"/>
</dbReference>
<keyword evidence="6" id="KW-0121">Carboxypeptidase</keyword>
<dbReference type="Gene3D" id="3.40.710.10">
    <property type="entry name" value="DD-peptidase/beta-lactamase superfamily"/>
    <property type="match status" value="2"/>
</dbReference>
<keyword evidence="14" id="KW-0511">Multifunctional enzyme</keyword>
<evidence type="ECO:0000259" key="20">
    <source>
        <dbReference type="Pfam" id="PF00912"/>
    </source>
</evidence>
<dbReference type="GO" id="GO:0006508">
    <property type="term" value="P:proteolysis"/>
    <property type="evidence" value="ECO:0007669"/>
    <property type="project" value="UniProtKB-KW"/>
</dbReference>
<evidence type="ECO:0000256" key="18">
    <source>
        <dbReference type="SAM" id="Phobius"/>
    </source>
</evidence>
<dbReference type="Gene3D" id="1.10.3810.10">
    <property type="entry name" value="Biosynthetic peptidoglycan transglycosylase-like"/>
    <property type="match status" value="1"/>
</dbReference>
<dbReference type="PANTHER" id="PTHR32282">
    <property type="entry name" value="BINDING PROTEIN TRANSPEPTIDASE, PUTATIVE-RELATED"/>
    <property type="match status" value="1"/>
</dbReference>
<keyword evidence="7" id="KW-0645">Protease</keyword>
<evidence type="ECO:0000256" key="16">
    <source>
        <dbReference type="ARBA" id="ARBA00034000"/>
    </source>
</evidence>
<dbReference type="InterPro" id="IPR036950">
    <property type="entry name" value="PBP_transglycosylase"/>
</dbReference>
<keyword evidence="15" id="KW-0961">Cell wall biogenesis/degradation</keyword>
<dbReference type="GO" id="GO:0008658">
    <property type="term" value="F:penicillin binding"/>
    <property type="evidence" value="ECO:0007669"/>
    <property type="project" value="InterPro"/>
</dbReference>
<comment type="caution">
    <text evidence="21">The sequence shown here is derived from an EMBL/GenBank/DDBJ whole genome shotgun (WGS) entry which is preliminary data.</text>
</comment>
<comment type="similarity">
    <text evidence="3">In the C-terminal section; belongs to the transpeptidase family.</text>
</comment>
<dbReference type="InterPro" id="IPR001264">
    <property type="entry name" value="Glyco_trans_51"/>
</dbReference>
<evidence type="ECO:0000256" key="4">
    <source>
        <dbReference type="ARBA" id="ARBA00007739"/>
    </source>
</evidence>
<evidence type="ECO:0000256" key="1">
    <source>
        <dbReference type="ARBA" id="ARBA00004236"/>
    </source>
</evidence>
<protein>
    <submittedName>
        <fullName evidence="21">Penicillin-binding protein</fullName>
    </submittedName>
</protein>